<reference evidence="2" key="1">
    <citation type="submission" date="2022-10" db="EMBL/GenBank/DDBJ databases">
        <title>The WGS of Solirubrobacter ginsenosidimutans DSM 21036.</title>
        <authorList>
            <person name="Jiang Z."/>
        </authorList>
    </citation>
    <scope>NUCLEOTIDE SEQUENCE</scope>
    <source>
        <strain evidence="2">DSM 21036</strain>
    </source>
</reference>
<evidence type="ECO:0000313" key="2">
    <source>
        <dbReference type="EMBL" id="MDA0159127.1"/>
    </source>
</evidence>
<name>A0A9X3MNS6_9ACTN</name>
<dbReference type="AlphaFoldDB" id="A0A9X3MNS6"/>
<protein>
    <submittedName>
        <fullName evidence="2">Universal stress protein</fullName>
    </submittedName>
</protein>
<gene>
    <name evidence="2" type="ORF">OM076_02525</name>
</gene>
<proteinExistence type="predicted"/>
<dbReference type="SUPFAM" id="SSF52402">
    <property type="entry name" value="Adenine nucleotide alpha hydrolases-like"/>
    <property type="match status" value="1"/>
</dbReference>
<keyword evidence="3" id="KW-1185">Reference proteome</keyword>
<evidence type="ECO:0000259" key="1">
    <source>
        <dbReference type="Pfam" id="PF00582"/>
    </source>
</evidence>
<accession>A0A9X3MNS6</accession>
<organism evidence="2 3">
    <name type="scientific">Solirubrobacter ginsenosidimutans</name>
    <dbReference type="NCBI Taxonomy" id="490573"/>
    <lineage>
        <taxon>Bacteria</taxon>
        <taxon>Bacillati</taxon>
        <taxon>Actinomycetota</taxon>
        <taxon>Thermoleophilia</taxon>
        <taxon>Solirubrobacterales</taxon>
        <taxon>Solirubrobacteraceae</taxon>
        <taxon>Solirubrobacter</taxon>
    </lineage>
</organism>
<dbReference type="InterPro" id="IPR006016">
    <property type="entry name" value="UspA"/>
</dbReference>
<comment type="caution">
    <text evidence="2">The sequence shown here is derived from an EMBL/GenBank/DDBJ whole genome shotgun (WGS) entry which is preliminary data.</text>
</comment>
<dbReference type="RefSeq" id="WP_270037800.1">
    <property type="nucleotide sequence ID" value="NZ_JAPDOD010000002.1"/>
</dbReference>
<dbReference type="Proteomes" id="UP001149140">
    <property type="component" value="Unassembled WGS sequence"/>
</dbReference>
<dbReference type="Pfam" id="PF00582">
    <property type="entry name" value="Usp"/>
    <property type="match status" value="1"/>
</dbReference>
<dbReference type="Gene3D" id="3.40.50.12370">
    <property type="match status" value="1"/>
</dbReference>
<sequence length="142" mass="14627">MSLVLCGVDDTETGTTVMAAAKAAADRAGAMLLLTHVSTSHWGADVPAFHADAGATARIVEHGPPAQRILAVADGHHAELIVVGTRAKRFNSVAKHIAKRASCPVMIVGPAADPEAEPVTRPSFDRGLLRSATTPVVVLPPA</sequence>
<feature type="domain" description="UspA" evidence="1">
    <location>
        <begin position="51"/>
        <end position="108"/>
    </location>
</feature>
<evidence type="ECO:0000313" key="3">
    <source>
        <dbReference type="Proteomes" id="UP001149140"/>
    </source>
</evidence>
<dbReference type="EMBL" id="JAPDOD010000002">
    <property type="protein sequence ID" value="MDA0159127.1"/>
    <property type="molecule type" value="Genomic_DNA"/>
</dbReference>